<dbReference type="InterPro" id="IPR038081">
    <property type="entry name" value="CalX-like_sf"/>
</dbReference>
<dbReference type="HOGENOM" id="CLU_239756_0_0_3"/>
<dbReference type="Pfam" id="PF04151">
    <property type="entry name" value="PPC"/>
    <property type="match status" value="2"/>
</dbReference>
<feature type="domain" description="Peptidase C-terminal archaeal/bacterial" evidence="1">
    <location>
        <begin position="1165"/>
        <end position="1258"/>
    </location>
</feature>
<dbReference type="Pfam" id="PF00353">
    <property type="entry name" value="HemolysinCabind"/>
    <property type="match status" value="2"/>
</dbReference>
<keyword evidence="3" id="KW-1185">Reference proteome</keyword>
<dbReference type="SUPFAM" id="SSF51120">
    <property type="entry name" value="beta-Roll"/>
    <property type="match status" value="1"/>
</dbReference>
<dbReference type="Gene3D" id="2.150.10.10">
    <property type="entry name" value="Serralysin-like metalloprotease, C-terminal"/>
    <property type="match status" value="1"/>
</dbReference>
<dbReference type="InterPro" id="IPR007280">
    <property type="entry name" value="Peptidase_C_arc/bac"/>
</dbReference>
<proteinExistence type="predicted"/>
<evidence type="ECO:0000313" key="2">
    <source>
        <dbReference type="EMBL" id="ACB54023.1"/>
    </source>
</evidence>
<gene>
    <name evidence="2" type="ordered locus">cce_4675</name>
</gene>
<evidence type="ECO:0000259" key="1">
    <source>
        <dbReference type="Pfam" id="PF04151"/>
    </source>
</evidence>
<dbReference type="STRING" id="43989.cce_4675"/>
<dbReference type="OrthoDB" id="428670at2"/>
<dbReference type="Gene3D" id="2.60.120.380">
    <property type="match status" value="2"/>
</dbReference>
<evidence type="ECO:0000313" key="3">
    <source>
        <dbReference type="Proteomes" id="UP000001203"/>
    </source>
</evidence>
<reference evidence="2 3" key="1">
    <citation type="journal article" date="2008" name="Proc. Natl. Acad. Sci. U.S.A.">
        <title>The genome of Cyanothece 51142, a unicellular diazotrophic cyanobacterium important in the marine nitrogen cycle.</title>
        <authorList>
            <person name="Welsh E.A."/>
            <person name="Liberton M."/>
            <person name="Stoeckel J."/>
            <person name="Loh T."/>
            <person name="Elvitigala T."/>
            <person name="Wang C."/>
            <person name="Wollam A."/>
            <person name="Fulton R.S."/>
            <person name="Clifton S.W."/>
            <person name="Jacobs J.M."/>
            <person name="Aurora R."/>
            <person name="Ghosh B.K."/>
            <person name="Sherman L.A."/>
            <person name="Smith R.D."/>
            <person name="Wilson R.K."/>
            <person name="Pakrasi H.B."/>
        </authorList>
    </citation>
    <scope>NUCLEOTIDE SEQUENCE [LARGE SCALE GENOMIC DNA]</scope>
    <source>
        <strain evidence="3">ATCC 51142 / BH68</strain>
    </source>
</reference>
<accession>B1WW95</accession>
<dbReference type="eggNOG" id="COG2931">
    <property type="taxonomic scope" value="Bacteria"/>
</dbReference>
<dbReference type="EMBL" id="CP000806">
    <property type="protein sequence ID" value="ACB54023.1"/>
    <property type="molecule type" value="Genomic_DNA"/>
</dbReference>
<name>B1WW95_CROS5</name>
<dbReference type="SUPFAM" id="SSF141072">
    <property type="entry name" value="CalX-like"/>
    <property type="match status" value="1"/>
</dbReference>
<sequence length="1738" mass="184725">MTQVSLSTSTNFVGDLNALVEDLGNALTVRFDLDEPAPEGGLKVFVDSNVAQIVNRLDLPGFAFNPITENINPALFGTSFDNSGFYLTIDEGATFGTFTIDVFDNPEPDTFLPETFDGLVEAVFELRTEVAPEDLADVGALGDYTIDPNAASSTVLFADDESQLPQGTGYDEAVSGDISGDPNNPLILPLSEGTTTLSATTGGGDQEYVTTTVPEGFQLDSLVLESFSTPDDPGFIGVQSGTTFTEPLDNSADTGNFLGYLTFGSEVGTDILDNMGSASGAIGFEGPLPSGDYTFALQQLTPSGSEYTLNFNISEVEIEPPPSDLPLVSLFTGPSYLIEDEGTVSAHAFLATGGVIPEGGLVVSVDAPNLSEFDLAGVSVEGGEIVAVRDGGFDLRMTEYTTLVNLPIADDGETEVGETATFSLASGEGYEIVEDYSGGSINLVDTGSDIPQGVISEPNNTIPTATNTRISPENPTFSGTGDVYFDIGNRYLNEDGTYTYIDYSEDVDVYKVELSAGDTVTLETSDFETNLDQFARGLSLNTMVFDAEGNQLRDYDGSVWLAAPDKLFGGVSFFDENETDSYQEFTAPEDGTYYFAFGNYGSVLTFEYHQDFRRPLYDPFTPNTGGGNRANFGEYGIEINLLTEENPRKIGTPTPPVSNPNVTNPPTLSLSANPATVDSEGNFTNAVVEHLEESNEISSVTFTIEAEGEIPEGGIEFVLNSDANLFDYVSFQGQNRLPETVGGQSLGAFYNEEGIPTGIRLLIEEPTMTLNYEAANTSRQESFFEYFYGNVFEAFEPLETDGAEDVTFFLQPGEGYEIAPDAAETTITYYDSLADVPPSTGGGETVPEVGVTVSETELIETEGTETTLTFTLSEPPPPEGLTVYLDSEDNTLIGSVLSQFDIFSAEISGGDFPVANGDNSGFFFNITEQTASITVPVFNELAVDSGFDPETFQEGIIALSFALQPQPGYTIDNDASEINFTIADNPDSQIQVAFIAEPTDLIESEGTVSIHTFFLSAPPPEEGLTVSVSADSLDDFDLDNLEVEGGAIAEVRDDGFDLTITDQVATISLPILQDGTDEGSETATFTLEPGDTYEINQAVNEVTFNLGETLDEVGISQESESIGGGPNANTNNIIPDATALGLSSENASVSINGFIGTEFQDYPEDVDFFSFNLEAGQTVSLDIDTEETLPNADTGRPVVYPAFSDILQKIDTELRLFDAEGNELAANNDGAAPGEEFSRDPFLEYTATESGTYYVGVSQLGNRNYDPFVSRSGSGWTFPEVGVNFGSYELTATLTPESESPIVSLTATPDLITEEEGNPLTLNFTTTGAFPTEGIIIATSALFNPQIDFSDFDFEDPEKVSGIEYFDFARTPEGEIVDLWTLTQPDAFIKLTAFDDSVAEVDDVYTLNLLSPEDFELDGYELDPNATSASVTISDGVPNLDTPSISISAEPTNLEEGDTLTVTLNADGDIPDGGLEINVDSDVQGAIGEFNIFDENGNFLPTYEGLAGNPEVNGDASGFTAIMTENTATITLSVFDDGPNEGAEELTFRLLDGENYGVATGAGEFTLTLDDAPELPVFGSLDGETFDAGVTPGFDGTDDIVFGGSGDDFIDTVAGNGGNRLYGQSGDDTFILGHNDRAFAGAGDDSFFLLGGNNVVTGGAGSDSFWLAVAEIPEAANTITDFDLEADVLGIAGLGIGFDGLTISEENGDTLIATGDDELAKLLGVNAGSLNADHFVFA</sequence>
<dbReference type="GO" id="GO:0005509">
    <property type="term" value="F:calcium ion binding"/>
    <property type="evidence" value="ECO:0007669"/>
    <property type="project" value="InterPro"/>
</dbReference>
<dbReference type="InterPro" id="IPR011049">
    <property type="entry name" value="Serralysin-like_metalloprot_C"/>
</dbReference>
<organism evidence="2 3">
    <name type="scientific">Crocosphaera subtropica (strain ATCC 51142 / BH68)</name>
    <name type="common">Cyanothece sp. (strain ATCC 51142)</name>
    <dbReference type="NCBI Taxonomy" id="43989"/>
    <lineage>
        <taxon>Bacteria</taxon>
        <taxon>Bacillati</taxon>
        <taxon>Cyanobacteriota</taxon>
        <taxon>Cyanophyceae</taxon>
        <taxon>Oscillatoriophycideae</taxon>
        <taxon>Chroococcales</taxon>
        <taxon>Aphanothecaceae</taxon>
        <taxon>Crocosphaera</taxon>
        <taxon>Crocosphaera subtropica</taxon>
    </lineage>
</organism>
<dbReference type="KEGG" id="cyt:cce_4675"/>
<dbReference type="RefSeq" id="WP_009543279.1">
    <property type="nucleotide sequence ID" value="NC_010546.1"/>
</dbReference>
<dbReference type="InterPro" id="IPR001343">
    <property type="entry name" value="Hemolysn_Ca-bd"/>
</dbReference>
<dbReference type="Proteomes" id="UP000001203">
    <property type="component" value="Chromosome circular"/>
</dbReference>
<protein>
    <recommendedName>
        <fullName evidence="1">Peptidase C-terminal archaeal/bacterial domain-containing protein</fullName>
    </recommendedName>
</protein>
<feature type="domain" description="Peptidase C-terminal archaeal/bacterial" evidence="1">
    <location>
        <begin position="506"/>
        <end position="595"/>
    </location>
</feature>